<protein>
    <recommendedName>
        <fullName evidence="4">Gustatory receptor</fullName>
    </recommendedName>
</protein>
<evidence type="ECO:0000313" key="3">
    <source>
        <dbReference type="Proteomes" id="UP000015104"/>
    </source>
</evidence>
<evidence type="ECO:0008006" key="4">
    <source>
        <dbReference type="Google" id="ProtNLM"/>
    </source>
</evidence>
<evidence type="ECO:0000256" key="1">
    <source>
        <dbReference type="SAM" id="Phobius"/>
    </source>
</evidence>
<dbReference type="HOGENOM" id="CLU_067200_0_0_1"/>
<name>T1KAI8_TETUR</name>
<sequence length="355" mass="41594">MSQIHLETQSDDYHRPSGLLSRSLQTFNKTKLLLLQLSFFATQYNSNVVNYKPTTFKILDSVFLSWLSFNSILYFIMCLYLIFKRKSYTKFVDYFNDGIGNYAKNDHIRKFIAKNRIVTKIHCSFIFIVYLIYGILNISKSYNEPQPYGQLAFKLFMDAVRAIVYMNRFVLIEFIVESCLHVQICFKMVSDQIESLIETDGLLRFEELQKVRQLYDIAVKKTRKLDSLLFMVLPAYYLACLVSYELHFAALINKYDHIHLIIIVREALTLIFVILYVANINRLANKQFNRVYSLSYKAHSLEIMNEIRYFLTRIRRNDVGLTLLKIVLITPAFVTSIATISLTIALSIPTIFRKN</sequence>
<keyword evidence="1" id="KW-1133">Transmembrane helix</keyword>
<dbReference type="Proteomes" id="UP000015104">
    <property type="component" value="Unassembled WGS sequence"/>
</dbReference>
<keyword evidence="1" id="KW-0812">Transmembrane</keyword>
<reference evidence="3" key="1">
    <citation type="submission" date="2011-08" db="EMBL/GenBank/DDBJ databases">
        <authorList>
            <person name="Rombauts S."/>
        </authorList>
    </citation>
    <scope>NUCLEOTIDE SEQUENCE</scope>
    <source>
        <strain evidence="3">London</strain>
    </source>
</reference>
<accession>T1KAI8</accession>
<keyword evidence="1" id="KW-0472">Membrane</keyword>
<feature type="transmembrane region" description="Helical" evidence="1">
    <location>
        <begin position="323"/>
        <end position="352"/>
    </location>
</feature>
<feature type="transmembrane region" description="Helical" evidence="1">
    <location>
        <begin position="117"/>
        <end position="136"/>
    </location>
</feature>
<dbReference type="EnsemblMetazoa" id="tetur08g00540.1">
    <property type="protein sequence ID" value="tetur08g00540.1"/>
    <property type="gene ID" value="tetur08g00540"/>
</dbReference>
<feature type="transmembrane region" description="Helical" evidence="1">
    <location>
        <begin position="258"/>
        <end position="278"/>
    </location>
</feature>
<feature type="transmembrane region" description="Helical" evidence="1">
    <location>
        <begin position="63"/>
        <end position="83"/>
    </location>
</feature>
<feature type="transmembrane region" description="Helical" evidence="1">
    <location>
        <begin position="228"/>
        <end position="252"/>
    </location>
</feature>
<dbReference type="EMBL" id="CAEY01001939">
    <property type="status" value="NOT_ANNOTATED_CDS"/>
    <property type="molecule type" value="Genomic_DNA"/>
</dbReference>
<evidence type="ECO:0000313" key="2">
    <source>
        <dbReference type="EnsemblMetazoa" id="tetur08g00540.1"/>
    </source>
</evidence>
<reference evidence="2" key="2">
    <citation type="submission" date="2015-06" db="UniProtKB">
        <authorList>
            <consortium name="EnsemblMetazoa"/>
        </authorList>
    </citation>
    <scope>IDENTIFICATION</scope>
</reference>
<proteinExistence type="predicted"/>
<organism evidence="2 3">
    <name type="scientific">Tetranychus urticae</name>
    <name type="common">Two-spotted spider mite</name>
    <dbReference type="NCBI Taxonomy" id="32264"/>
    <lineage>
        <taxon>Eukaryota</taxon>
        <taxon>Metazoa</taxon>
        <taxon>Ecdysozoa</taxon>
        <taxon>Arthropoda</taxon>
        <taxon>Chelicerata</taxon>
        <taxon>Arachnida</taxon>
        <taxon>Acari</taxon>
        <taxon>Acariformes</taxon>
        <taxon>Trombidiformes</taxon>
        <taxon>Prostigmata</taxon>
        <taxon>Eleutherengona</taxon>
        <taxon>Raphignathae</taxon>
        <taxon>Tetranychoidea</taxon>
        <taxon>Tetranychidae</taxon>
        <taxon>Tetranychus</taxon>
    </lineage>
</organism>
<keyword evidence="3" id="KW-1185">Reference proteome</keyword>
<dbReference type="AlphaFoldDB" id="T1KAI8"/>